<feature type="chain" id="PRO_5036498263" evidence="1">
    <location>
        <begin position="45"/>
        <end position="88"/>
    </location>
</feature>
<feature type="signal peptide" evidence="1">
    <location>
        <begin position="1"/>
        <end position="44"/>
    </location>
</feature>
<comment type="caution">
    <text evidence="2">The sequence shown here is derived from an EMBL/GenBank/DDBJ whole genome shotgun (WGS) entry which is preliminary data.</text>
</comment>
<keyword evidence="3" id="KW-1185">Reference proteome</keyword>
<organism evidence="2 3">
    <name type="scientific">Nephila pilipes</name>
    <name type="common">Giant wood spider</name>
    <name type="synonym">Nephila maculata</name>
    <dbReference type="NCBI Taxonomy" id="299642"/>
    <lineage>
        <taxon>Eukaryota</taxon>
        <taxon>Metazoa</taxon>
        <taxon>Ecdysozoa</taxon>
        <taxon>Arthropoda</taxon>
        <taxon>Chelicerata</taxon>
        <taxon>Arachnida</taxon>
        <taxon>Araneae</taxon>
        <taxon>Araneomorphae</taxon>
        <taxon>Entelegynae</taxon>
        <taxon>Araneoidea</taxon>
        <taxon>Nephilidae</taxon>
        <taxon>Nephila</taxon>
    </lineage>
</organism>
<gene>
    <name evidence="2" type="ORF">NPIL_562571</name>
</gene>
<dbReference type="EMBL" id="BMAW01024237">
    <property type="protein sequence ID" value="GFT87067.1"/>
    <property type="molecule type" value="Genomic_DNA"/>
</dbReference>
<dbReference type="AlphaFoldDB" id="A0A8X6PV58"/>
<name>A0A8X6PV58_NEPPI</name>
<accession>A0A8X6PV58</accession>
<keyword evidence="1" id="KW-0732">Signal</keyword>
<evidence type="ECO:0000313" key="3">
    <source>
        <dbReference type="Proteomes" id="UP000887013"/>
    </source>
</evidence>
<reference evidence="2" key="1">
    <citation type="submission" date="2020-08" db="EMBL/GenBank/DDBJ databases">
        <title>Multicomponent nature underlies the extraordinary mechanical properties of spider dragline silk.</title>
        <authorList>
            <person name="Kono N."/>
            <person name="Nakamura H."/>
            <person name="Mori M."/>
            <person name="Yoshida Y."/>
            <person name="Ohtoshi R."/>
            <person name="Malay A.D."/>
            <person name="Moran D.A.P."/>
            <person name="Tomita M."/>
            <person name="Numata K."/>
            <person name="Arakawa K."/>
        </authorList>
    </citation>
    <scope>NUCLEOTIDE SEQUENCE</scope>
</reference>
<evidence type="ECO:0000256" key="1">
    <source>
        <dbReference type="SAM" id="SignalP"/>
    </source>
</evidence>
<evidence type="ECO:0000313" key="2">
    <source>
        <dbReference type="EMBL" id="GFT87067.1"/>
    </source>
</evidence>
<sequence length="88" mass="9518">MICSAYAYGYRWRGQFCRSLACRAACWRALPVLRLCVCWAGSHAAAMRFASCCAVAVCLRLPAAGADARRASVPLAGYSRKHAVQSGF</sequence>
<protein>
    <submittedName>
        <fullName evidence="2">Uncharacterized protein</fullName>
    </submittedName>
</protein>
<dbReference type="Proteomes" id="UP000887013">
    <property type="component" value="Unassembled WGS sequence"/>
</dbReference>
<proteinExistence type="predicted"/>